<keyword evidence="3 6" id="KW-0812">Transmembrane</keyword>
<accession>A0A0A9WC92</accession>
<dbReference type="InterPro" id="IPR051584">
    <property type="entry name" value="GPCR-associated_LMBR1"/>
</dbReference>
<keyword evidence="4 6" id="KW-1133">Transmembrane helix</keyword>
<name>A0A0A9WC92_LYGHE</name>
<keyword evidence="5 6" id="KW-0472">Membrane</keyword>
<organism evidence="7">
    <name type="scientific">Lygus hesperus</name>
    <name type="common">Western plant bug</name>
    <dbReference type="NCBI Taxonomy" id="30085"/>
    <lineage>
        <taxon>Eukaryota</taxon>
        <taxon>Metazoa</taxon>
        <taxon>Ecdysozoa</taxon>
        <taxon>Arthropoda</taxon>
        <taxon>Hexapoda</taxon>
        <taxon>Insecta</taxon>
        <taxon>Pterygota</taxon>
        <taxon>Neoptera</taxon>
        <taxon>Paraneoptera</taxon>
        <taxon>Hemiptera</taxon>
        <taxon>Heteroptera</taxon>
        <taxon>Panheteroptera</taxon>
        <taxon>Cimicomorpha</taxon>
        <taxon>Miridae</taxon>
        <taxon>Mirini</taxon>
        <taxon>Lygus</taxon>
    </lineage>
</organism>
<reference evidence="7" key="2">
    <citation type="submission" date="2014-07" db="EMBL/GenBank/DDBJ databases">
        <authorList>
            <person name="Hull J."/>
        </authorList>
    </citation>
    <scope>NUCLEOTIDE SEQUENCE</scope>
</reference>
<sequence length="149" mass="17509">MALPLSCILLYIFYPIFNLHIHNVYQILPRGRTNSVSILINANLILTLIPPLAYNFYLLVNATQNVFFKIVGEMKLLPVFGERFHLYFPSLIVLAILFTHNHLFSKILLFLSIPIIQKNYDPSSQRTDEYLQDGIMYFRHYLRMLHSCM</sequence>
<dbReference type="EMBL" id="GBHO01037547">
    <property type="protein sequence ID" value="JAG06057.1"/>
    <property type="molecule type" value="Transcribed_RNA"/>
</dbReference>
<dbReference type="AlphaFoldDB" id="A0A0A9WC92"/>
<comment type="similarity">
    <text evidence="2">Belongs to the LIMR family.</text>
</comment>
<dbReference type="Pfam" id="PF04791">
    <property type="entry name" value="LMBR1"/>
    <property type="match status" value="1"/>
</dbReference>
<dbReference type="PANTHER" id="PTHR21355:SF0">
    <property type="entry name" value="G-PROTEIN COUPLED RECEPTOR-ASSOCIATED PROTEIN LMBRD2"/>
    <property type="match status" value="1"/>
</dbReference>
<proteinExistence type="inferred from homology"/>
<feature type="transmembrane region" description="Helical" evidence="6">
    <location>
        <begin position="37"/>
        <end position="57"/>
    </location>
</feature>
<feature type="transmembrane region" description="Helical" evidence="6">
    <location>
        <begin position="84"/>
        <end position="104"/>
    </location>
</feature>
<gene>
    <name evidence="7" type="ORF">CM83_101193</name>
</gene>
<evidence type="ECO:0000256" key="6">
    <source>
        <dbReference type="SAM" id="Phobius"/>
    </source>
</evidence>
<dbReference type="GO" id="GO:0016020">
    <property type="term" value="C:membrane"/>
    <property type="evidence" value="ECO:0007669"/>
    <property type="project" value="UniProtKB-SubCell"/>
</dbReference>
<evidence type="ECO:0000256" key="5">
    <source>
        <dbReference type="ARBA" id="ARBA00023136"/>
    </source>
</evidence>
<evidence type="ECO:0000256" key="1">
    <source>
        <dbReference type="ARBA" id="ARBA00004141"/>
    </source>
</evidence>
<evidence type="ECO:0000256" key="2">
    <source>
        <dbReference type="ARBA" id="ARBA00010487"/>
    </source>
</evidence>
<dbReference type="InterPro" id="IPR006876">
    <property type="entry name" value="LMBR1-like_membr_prot"/>
</dbReference>
<comment type="subcellular location">
    <subcellularLocation>
        <location evidence="1">Membrane</location>
        <topology evidence="1">Multi-pass membrane protein</topology>
    </subcellularLocation>
</comment>
<evidence type="ECO:0000256" key="4">
    <source>
        <dbReference type="ARBA" id="ARBA00022989"/>
    </source>
</evidence>
<dbReference type="PANTHER" id="PTHR21355">
    <property type="entry name" value="G-PROTEIN COUPLED RECEPTOR-ASSOCIATED PROTEIN LMBRD2"/>
    <property type="match status" value="1"/>
</dbReference>
<feature type="transmembrane region" description="Helical" evidence="6">
    <location>
        <begin position="6"/>
        <end position="25"/>
    </location>
</feature>
<evidence type="ECO:0000256" key="3">
    <source>
        <dbReference type="ARBA" id="ARBA00022692"/>
    </source>
</evidence>
<reference evidence="7" key="1">
    <citation type="journal article" date="2014" name="PLoS ONE">
        <title>Transcriptome-Based Identification of ABC Transporters in the Western Tarnished Plant Bug Lygus hesperus.</title>
        <authorList>
            <person name="Hull J.J."/>
            <person name="Chaney K."/>
            <person name="Geib S.M."/>
            <person name="Fabrick J.A."/>
            <person name="Brent C.S."/>
            <person name="Walsh D."/>
            <person name="Lavine L.C."/>
        </authorList>
    </citation>
    <scope>NUCLEOTIDE SEQUENCE</scope>
</reference>
<protein>
    <submittedName>
        <fullName evidence="7">Uncharacterized protein</fullName>
    </submittedName>
</protein>
<evidence type="ECO:0000313" key="7">
    <source>
        <dbReference type="EMBL" id="JAG06057.1"/>
    </source>
</evidence>